<dbReference type="GO" id="GO:0016020">
    <property type="term" value="C:membrane"/>
    <property type="evidence" value="ECO:0007669"/>
    <property type="project" value="UniProtKB-SubCell"/>
</dbReference>
<dbReference type="RefSeq" id="WP_131331403.1">
    <property type="nucleotide sequence ID" value="NZ_CP044016.1"/>
</dbReference>
<sequence>MKKIILILNFLIILCFKTLFAQREEIDSLNYKLTQAFINTKIPGFTVVITNRKGIVYEKSWGFADNYKRISYTTETVENIGSVSKTFIAVALMKAIELGYFTLETNINDILPFKVINPNFPNIPITIKQLSTHTSSIIDNDSVYHKSYKFTITDSTNQKAYSILRENGYTGGLRDTSLETFLQNYLNIKGEIYNSRNFYKSKPGERYNYSNIASALAAYLIEIKAGISFANFTKKYILHPLKMYNSGWYLSDVNMKKHALPYLDLDSSLPFYSLTTYPDGGLITSAQELSKYEIEMINSLNGNSKILSDSSVKLMFSPAFYPNTSPENLNTSTRTKGIFWNLYTDGFIGHDGDDPGVSTNILFNKNCGIIFMTNMYIEDRSKFITPLKEYANKIAQ</sequence>
<reference evidence="4 5" key="1">
    <citation type="submission" date="2019-09" db="EMBL/GenBank/DDBJ databases">
        <title>Complete genome sequence of Arachidicoccus sp. B3-10 isolated from apple orchard soil.</title>
        <authorList>
            <person name="Kim H.S."/>
            <person name="Han K.-I."/>
            <person name="Suh M.K."/>
            <person name="Lee K.C."/>
            <person name="Eom M.K."/>
            <person name="Kim J.-S."/>
            <person name="Kang S.W."/>
            <person name="Sin Y."/>
            <person name="Lee J.-S."/>
        </authorList>
    </citation>
    <scope>NUCLEOTIDE SEQUENCE [LARGE SCALE GENOMIC DNA]</scope>
    <source>
        <strain evidence="4 5">B3-10</strain>
    </source>
</reference>
<feature type="domain" description="Beta-lactamase-related" evidence="3">
    <location>
        <begin position="39"/>
        <end position="373"/>
    </location>
</feature>
<comment type="subcellular location">
    <subcellularLocation>
        <location evidence="1">Membrane</location>
    </subcellularLocation>
</comment>
<evidence type="ECO:0000256" key="2">
    <source>
        <dbReference type="ARBA" id="ARBA00023136"/>
    </source>
</evidence>
<name>A0A5P2GFL7_9BACT</name>
<proteinExistence type="predicted"/>
<evidence type="ECO:0000313" key="4">
    <source>
        <dbReference type="EMBL" id="QES90421.1"/>
    </source>
</evidence>
<dbReference type="Gene3D" id="3.40.710.10">
    <property type="entry name" value="DD-peptidase/beta-lactamase superfamily"/>
    <property type="match status" value="1"/>
</dbReference>
<dbReference type="Proteomes" id="UP000292424">
    <property type="component" value="Chromosome"/>
</dbReference>
<protein>
    <submittedName>
        <fullName evidence="4">Beta-lactamase family protein</fullName>
    </submittedName>
</protein>
<dbReference type="InterPro" id="IPR050491">
    <property type="entry name" value="AmpC-like"/>
</dbReference>
<keyword evidence="5" id="KW-1185">Reference proteome</keyword>
<keyword evidence="2" id="KW-0472">Membrane</keyword>
<accession>A0A5P2GFL7</accession>
<evidence type="ECO:0000256" key="1">
    <source>
        <dbReference type="ARBA" id="ARBA00004370"/>
    </source>
</evidence>
<dbReference type="PANTHER" id="PTHR46825">
    <property type="entry name" value="D-ALANYL-D-ALANINE-CARBOXYPEPTIDASE/ENDOPEPTIDASE AMPH"/>
    <property type="match status" value="1"/>
</dbReference>
<evidence type="ECO:0000313" key="5">
    <source>
        <dbReference type="Proteomes" id="UP000292424"/>
    </source>
</evidence>
<dbReference type="PANTHER" id="PTHR46825:SF11">
    <property type="entry name" value="PENICILLIN-BINDING PROTEIN 4"/>
    <property type="match status" value="1"/>
</dbReference>
<dbReference type="AlphaFoldDB" id="A0A5P2GFL7"/>
<organism evidence="4 5">
    <name type="scientific">Rhizosphaericola mali</name>
    <dbReference type="NCBI Taxonomy" id="2545455"/>
    <lineage>
        <taxon>Bacteria</taxon>
        <taxon>Pseudomonadati</taxon>
        <taxon>Bacteroidota</taxon>
        <taxon>Chitinophagia</taxon>
        <taxon>Chitinophagales</taxon>
        <taxon>Chitinophagaceae</taxon>
        <taxon>Rhizosphaericola</taxon>
    </lineage>
</organism>
<dbReference type="InterPro" id="IPR012338">
    <property type="entry name" value="Beta-lactam/transpept-like"/>
</dbReference>
<evidence type="ECO:0000259" key="3">
    <source>
        <dbReference type="Pfam" id="PF00144"/>
    </source>
</evidence>
<dbReference type="Pfam" id="PF00144">
    <property type="entry name" value="Beta-lactamase"/>
    <property type="match status" value="1"/>
</dbReference>
<dbReference type="InterPro" id="IPR001466">
    <property type="entry name" value="Beta-lactam-related"/>
</dbReference>
<dbReference type="EMBL" id="CP044016">
    <property type="protein sequence ID" value="QES90421.1"/>
    <property type="molecule type" value="Genomic_DNA"/>
</dbReference>
<dbReference type="KEGG" id="arac:E0W69_017760"/>
<gene>
    <name evidence="4" type="ORF">E0W69_017760</name>
</gene>
<dbReference type="SUPFAM" id="SSF56601">
    <property type="entry name" value="beta-lactamase/transpeptidase-like"/>
    <property type="match status" value="1"/>
</dbReference>
<dbReference type="OrthoDB" id="846150at2"/>